<keyword evidence="4" id="KW-0456">Lyase</keyword>
<feature type="signal peptide" evidence="5">
    <location>
        <begin position="1"/>
        <end position="23"/>
    </location>
</feature>
<dbReference type="SUPFAM" id="SSF48230">
    <property type="entry name" value="Chondroitin AC/alginate lyase"/>
    <property type="match status" value="1"/>
</dbReference>
<keyword evidence="2 5" id="KW-0732">Signal</keyword>
<protein>
    <submittedName>
        <fullName evidence="8">Heparinase II/III-like protein</fullName>
    </submittedName>
</protein>
<gene>
    <name evidence="8" type="ORF">LV92_01505</name>
</gene>
<sequence length="683" mass="78411">MFKIIKHILLFLFISCIHKNASAQQNWKDINTVEEVCTSYPDAITYMLNQFNLDYPGLEKVKSAHASGNIVNACNELLFYYKNGVMNAELRKGLPEKSDRTVAAMDTILTNVFVIQNVRGQVPYLTNGHRDWYYKGPNDDKEWAWLSNRHSQLSGVFNTYMETGNPKYAQYLDLFLKDFIIMGNPYPAVKSSTSVWRGLEVAARAKIWSKIFYGLLESEYISPATQLLLLSSLPDHAHYNRNFHSSNNWLTMEISALATVAAYFPEYKNSEEWLDYAIETITHSMKDQVYSDGVQTELSSHYHNVSLNNFELFKEICDRANRKLPDFYNRTIEAMYGYIAHMVRPSGFRVLNNDGDRGSDVNLILKGAKKFGHSDWEYIATNGQAGSKPEDGPSYFYPWAGHFVSRSDFDRDAHWSFFDMGPWGSGHQHNDKLHLSVSAYGKDFLVDSGRFAYTGEVAEKFRPYAKSSAAHNLLLIDGKGQQNGPKLTDKPLGEDHFKIATGFDYAYSSFDQFMDLEGTVKHTRVVFYVRGEFWVVVDNIETDRPRKIDALWHWHPENTLVMDRSMVRTVNERGNLAVIPISKQKFDIRLIKGQETPEIQAWYSPEYNLYEPNTTSSYSCEVKGNTTFVWLLMPSEKENLNIKARIKSENKEGITLSVSAKEQKWLLNIPFYRSADAAMEKSH</sequence>
<dbReference type="GO" id="GO:0016829">
    <property type="term" value="F:lyase activity"/>
    <property type="evidence" value="ECO:0007669"/>
    <property type="project" value="UniProtKB-KW"/>
</dbReference>
<dbReference type="Gene3D" id="1.50.10.100">
    <property type="entry name" value="Chondroitin AC/alginate lyase"/>
    <property type="match status" value="1"/>
</dbReference>
<dbReference type="AlphaFoldDB" id="A0A327R8H7"/>
<feature type="chain" id="PRO_5016260411" evidence="5">
    <location>
        <begin position="24"/>
        <end position="683"/>
    </location>
</feature>
<organism evidence="8 9">
    <name type="scientific">Arenibacter echinorum</name>
    <dbReference type="NCBI Taxonomy" id="440515"/>
    <lineage>
        <taxon>Bacteria</taxon>
        <taxon>Pseudomonadati</taxon>
        <taxon>Bacteroidota</taxon>
        <taxon>Flavobacteriia</taxon>
        <taxon>Flavobacteriales</taxon>
        <taxon>Flavobacteriaceae</taxon>
        <taxon>Arenibacter</taxon>
    </lineage>
</organism>
<evidence type="ECO:0000256" key="2">
    <source>
        <dbReference type="ARBA" id="ARBA00022729"/>
    </source>
</evidence>
<comment type="subcellular location">
    <subcellularLocation>
        <location evidence="1">Periplasm</location>
    </subcellularLocation>
</comment>
<dbReference type="InterPro" id="IPR031680">
    <property type="entry name" value="Hepar_II_III_N"/>
</dbReference>
<dbReference type="OrthoDB" id="7335480at2"/>
<evidence type="ECO:0000256" key="3">
    <source>
        <dbReference type="ARBA" id="ARBA00022764"/>
    </source>
</evidence>
<accession>A0A327R8H7</accession>
<evidence type="ECO:0000256" key="4">
    <source>
        <dbReference type="ARBA" id="ARBA00023239"/>
    </source>
</evidence>
<dbReference type="InterPro" id="IPR012480">
    <property type="entry name" value="Hepar_II_III_C"/>
</dbReference>
<feature type="domain" description="Heparin-sulfate lyase N-terminal" evidence="7">
    <location>
        <begin position="49"/>
        <end position="356"/>
    </location>
</feature>
<keyword evidence="3" id="KW-0574">Periplasm</keyword>
<evidence type="ECO:0000259" key="6">
    <source>
        <dbReference type="Pfam" id="PF07940"/>
    </source>
</evidence>
<comment type="caution">
    <text evidence="8">The sequence shown here is derived from an EMBL/GenBank/DDBJ whole genome shotgun (WGS) entry which is preliminary data.</text>
</comment>
<dbReference type="Proteomes" id="UP000249696">
    <property type="component" value="Unassembled WGS sequence"/>
</dbReference>
<evidence type="ECO:0000256" key="5">
    <source>
        <dbReference type="SAM" id="SignalP"/>
    </source>
</evidence>
<dbReference type="EMBL" id="QLLN01000003">
    <property type="protein sequence ID" value="RAJ12272.1"/>
    <property type="molecule type" value="Genomic_DNA"/>
</dbReference>
<reference evidence="8 9" key="1">
    <citation type="submission" date="2018-06" db="EMBL/GenBank/DDBJ databases">
        <title>Genomic Encyclopedia of Archaeal and Bacterial Type Strains, Phase II (KMG-II): from individual species to whole genera.</title>
        <authorList>
            <person name="Goeker M."/>
        </authorList>
    </citation>
    <scope>NUCLEOTIDE SEQUENCE [LARGE SCALE GENOMIC DNA]</scope>
    <source>
        <strain evidence="8 9">DSM 23522</strain>
    </source>
</reference>
<evidence type="ECO:0000313" key="9">
    <source>
        <dbReference type="Proteomes" id="UP000249696"/>
    </source>
</evidence>
<dbReference type="GO" id="GO:0042597">
    <property type="term" value="C:periplasmic space"/>
    <property type="evidence" value="ECO:0007669"/>
    <property type="project" value="UniProtKB-SubCell"/>
</dbReference>
<evidence type="ECO:0000313" key="8">
    <source>
        <dbReference type="EMBL" id="RAJ12272.1"/>
    </source>
</evidence>
<dbReference type="PANTHER" id="PTHR39210">
    <property type="entry name" value="HEPARIN-SULFATE LYASE"/>
    <property type="match status" value="1"/>
</dbReference>
<dbReference type="Pfam" id="PF07940">
    <property type="entry name" value="Hepar_II_III_C"/>
    <property type="match status" value="1"/>
</dbReference>
<proteinExistence type="predicted"/>
<evidence type="ECO:0000256" key="1">
    <source>
        <dbReference type="ARBA" id="ARBA00004418"/>
    </source>
</evidence>
<dbReference type="InterPro" id="IPR008929">
    <property type="entry name" value="Chondroitin_lyas"/>
</dbReference>
<feature type="domain" description="Heparinase II/III-like C-terminal" evidence="6">
    <location>
        <begin position="412"/>
        <end position="630"/>
    </location>
</feature>
<dbReference type="RefSeq" id="WP_111623033.1">
    <property type="nucleotide sequence ID" value="NZ_QLLN01000003.1"/>
</dbReference>
<dbReference type="PANTHER" id="PTHR39210:SF1">
    <property type="entry name" value="HEPARIN-SULFATE LYASE"/>
    <property type="match status" value="1"/>
</dbReference>
<name>A0A327R8H7_9FLAO</name>
<evidence type="ECO:0000259" key="7">
    <source>
        <dbReference type="Pfam" id="PF16889"/>
    </source>
</evidence>
<keyword evidence="9" id="KW-1185">Reference proteome</keyword>
<dbReference type="Pfam" id="PF16889">
    <property type="entry name" value="Hepar_II_III_N"/>
    <property type="match status" value="1"/>
</dbReference>
<dbReference type="Gene3D" id="2.70.98.70">
    <property type="match status" value="1"/>
</dbReference>